<dbReference type="RefSeq" id="WP_109036873.1">
    <property type="nucleotide sequence ID" value="NZ_CP029210.1"/>
</dbReference>
<dbReference type="OrthoDB" id="9814432at2"/>
<name>A0A2U8FUG5_9BURK</name>
<gene>
    <name evidence="1" type="ORF">DEH84_10880</name>
</gene>
<sequence>MLKYLLIALLVWLVVVPLLKRMLARPAEPAQRADPPPTPPQTQEIVQCAHCGIHLPEAEAHHDLGGLPYCSAEHARLGRRPG</sequence>
<reference evidence="1 2" key="1">
    <citation type="submission" date="2018-05" db="EMBL/GenBank/DDBJ databases">
        <title>complete genome sequence of Aquabacterium olei NBRC 110486.</title>
        <authorList>
            <person name="Tang B."/>
            <person name="Chang J."/>
            <person name="Zhang L."/>
            <person name="Yang H."/>
        </authorList>
    </citation>
    <scope>NUCLEOTIDE SEQUENCE [LARGE SCALE GENOMIC DNA]</scope>
    <source>
        <strain evidence="1 2">NBRC 110486</strain>
    </source>
</reference>
<evidence type="ECO:0000313" key="1">
    <source>
        <dbReference type="EMBL" id="AWI53876.1"/>
    </source>
</evidence>
<proteinExistence type="predicted"/>
<accession>A0A2U8FUG5</accession>
<dbReference type="Proteomes" id="UP000244892">
    <property type="component" value="Chromosome"/>
</dbReference>
<organism evidence="1 2">
    <name type="scientific">Aquabacterium olei</name>
    <dbReference type="NCBI Taxonomy" id="1296669"/>
    <lineage>
        <taxon>Bacteria</taxon>
        <taxon>Pseudomonadati</taxon>
        <taxon>Pseudomonadota</taxon>
        <taxon>Betaproteobacteria</taxon>
        <taxon>Burkholderiales</taxon>
        <taxon>Aquabacterium</taxon>
    </lineage>
</organism>
<protein>
    <recommendedName>
        <fullName evidence="3">Preprotein translocase subunit YajC</fullName>
    </recommendedName>
</protein>
<dbReference type="NCBIfam" id="NF041023">
    <property type="entry name" value="PP0621_fam"/>
    <property type="match status" value="1"/>
</dbReference>
<keyword evidence="2" id="KW-1185">Reference proteome</keyword>
<evidence type="ECO:0000313" key="2">
    <source>
        <dbReference type="Proteomes" id="UP000244892"/>
    </source>
</evidence>
<dbReference type="EMBL" id="CP029210">
    <property type="protein sequence ID" value="AWI53876.1"/>
    <property type="molecule type" value="Genomic_DNA"/>
</dbReference>
<dbReference type="AlphaFoldDB" id="A0A2U8FUG5"/>
<dbReference type="InterPro" id="IPR049708">
    <property type="entry name" value="PP0621-like"/>
</dbReference>
<dbReference type="KEGG" id="aon:DEH84_10880"/>
<evidence type="ECO:0008006" key="3">
    <source>
        <dbReference type="Google" id="ProtNLM"/>
    </source>
</evidence>